<evidence type="ECO:0000313" key="8">
    <source>
        <dbReference type="Proteomes" id="UP000033540"/>
    </source>
</evidence>
<feature type="transmembrane region" description="Helical" evidence="6">
    <location>
        <begin position="91"/>
        <end position="112"/>
    </location>
</feature>
<evidence type="ECO:0000256" key="3">
    <source>
        <dbReference type="ARBA" id="ARBA00022692"/>
    </source>
</evidence>
<comment type="similarity">
    <text evidence="2 6">Belongs to the peroxisomal membrane protein PXMP2/4 family.</text>
</comment>
<dbReference type="GO" id="GO:0005778">
    <property type="term" value="C:peroxisomal membrane"/>
    <property type="evidence" value="ECO:0007669"/>
    <property type="project" value="TreeGrafter"/>
</dbReference>
<gene>
    <name evidence="7" type="ORF">P875_00064492</name>
</gene>
<protein>
    <submittedName>
        <fullName evidence="7">Mpv17 / PMP22 family protein</fullName>
    </submittedName>
</protein>
<dbReference type="OrthoDB" id="10267969at2759"/>
<dbReference type="InterPro" id="IPR007248">
    <property type="entry name" value="Mpv17_PMP22"/>
</dbReference>
<proteinExistence type="inferred from homology"/>
<reference evidence="7 8" key="1">
    <citation type="submission" date="2015-02" db="EMBL/GenBank/DDBJ databases">
        <title>Draft genome sequence of Aspergillus parasiticus SU-1.</title>
        <authorList>
            <person name="Yu J."/>
            <person name="Fedorova N."/>
            <person name="Yin Y."/>
            <person name="Losada L."/>
            <person name="Zafar N."/>
            <person name="Taujale R."/>
            <person name="Ehrlich K.C."/>
            <person name="Bhatnagar D."/>
            <person name="Cleveland T.E."/>
            <person name="Bennett J.W."/>
            <person name="Nierman W.C."/>
        </authorList>
    </citation>
    <scope>NUCLEOTIDE SEQUENCE [LARGE SCALE GENOMIC DNA]</scope>
    <source>
        <strain evidence="8">ATCC 56775 / NRRL 5862 / SRRC 143 / SU-1</strain>
    </source>
</reference>
<evidence type="ECO:0000313" key="7">
    <source>
        <dbReference type="EMBL" id="KJK64022.1"/>
    </source>
</evidence>
<comment type="subcellular location">
    <subcellularLocation>
        <location evidence="1">Membrane</location>
        <topology evidence="1">Multi-pass membrane protein</topology>
    </subcellularLocation>
</comment>
<evidence type="ECO:0000256" key="5">
    <source>
        <dbReference type="ARBA" id="ARBA00023136"/>
    </source>
</evidence>
<evidence type="ECO:0000256" key="4">
    <source>
        <dbReference type="ARBA" id="ARBA00022989"/>
    </source>
</evidence>
<dbReference type="Pfam" id="PF04117">
    <property type="entry name" value="Mpv17_PMP22"/>
    <property type="match status" value="1"/>
</dbReference>
<name>A0A0F0IBB8_ASPPU</name>
<dbReference type="PANTHER" id="PTHR11266:SF80">
    <property type="entry name" value="PEROXISOMAL MEMBRANE PROTEIN 2"/>
    <property type="match status" value="1"/>
</dbReference>
<keyword evidence="4 6" id="KW-1133">Transmembrane helix</keyword>
<organism evidence="7 8">
    <name type="scientific">Aspergillus parasiticus (strain ATCC 56775 / NRRL 5862 / SRRC 143 / SU-1)</name>
    <dbReference type="NCBI Taxonomy" id="1403190"/>
    <lineage>
        <taxon>Eukaryota</taxon>
        <taxon>Fungi</taxon>
        <taxon>Dikarya</taxon>
        <taxon>Ascomycota</taxon>
        <taxon>Pezizomycotina</taxon>
        <taxon>Eurotiomycetes</taxon>
        <taxon>Eurotiomycetidae</taxon>
        <taxon>Eurotiales</taxon>
        <taxon>Aspergillaceae</taxon>
        <taxon>Aspergillus</taxon>
        <taxon>Aspergillus subgen. Circumdati</taxon>
    </lineage>
</organism>
<dbReference type="AlphaFoldDB" id="A0A0F0IBB8"/>
<feature type="transmembrane region" description="Helical" evidence="6">
    <location>
        <begin position="161"/>
        <end position="181"/>
    </location>
</feature>
<feature type="transmembrane region" description="Helical" evidence="6">
    <location>
        <begin position="133"/>
        <end position="155"/>
    </location>
</feature>
<evidence type="ECO:0000256" key="6">
    <source>
        <dbReference type="RuleBase" id="RU363053"/>
    </source>
</evidence>
<keyword evidence="3 6" id="KW-0812">Transmembrane</keyword>
<keyword evidence="5 6" id="KW-0472">Membrane</keyword>
<sequence>MSRHTKTVVQSALLKSAANLTAQLFRYSTNPTAPPLEWKPVFEFAVFGLVQAQVNYHWQEFLEDSFPSYSTFAKPTDQTTEPKKVIQWRNIIYKIILDQTIGLFLMNTIFLVCMNFKQSGNASVLVAEVNRKIWSLIVNAWKVWPACSLCNFLWVPVESRVLVASCVGFGWNIFLAFFTMVK</sequence>
<accession>A0A0F0IBB8</accession>
<dbReference type="PANTHER" id="PTHR11266">
    <property type="entry name" value="PEROXISOMAL MEMBRANE PROTEIN 2, PXMP2 MPV17"/>
    <property type="match status" value="1"/>
</dbReference>
<dbReference type="EMBL" id="JZEE01000530">
    <property type="protein sequence ID" value="KJK64022.1"/>
    <property type="molecule type" value="Genomic_DNA"/>
</dbReference>
<comment type="caution">
    <text evidence="7">The sequence shown here is derived from an EMBL/GenBank/DDBJ whole genome shotgun (WGS) entry which is preliminary data.</text>
</comment>
<dbReference type="STRING" id="1403190.A0A0F0IBB8"/>
<evidence type="ECO:0000256" key="2">
    <source>
        <dbReference type="ARBA" id="ARBA00006824"/>
    </source>
</evidence>
<evidence type="ECO:0000256" key="1">
    <source>
        <dbReference type="ARBA" id="ARBA00004141"/>
    </source>
</evidence>
<dbReference type="Proteomes" id="UP000033540">
    <property type="component" value="Unassembled WGS sequence"/>
</dbReference>